<accession>A0A7U3YNY8</accession>
<dbReference type="AlphaFoldDB" id="A0A7U3YNY8"/>
<reference evidence="13 14" key="1">
    <citation type="journal article" date="2011" name="Stand. Genomic Sci.">
        <title>Complete genome sequence of Desulfobulbus propionicus type strain (1pr3).</title>
        <authorList>
            <person name="Pagani I."/>
            <person name="Lapidus A."/>
            <person name="Nolan M."/>
            <person name="Lucas S."/>
            <person name="Hammon N."/>
            <person name="Deshpande S."/>
            <person name="Cheng J.F."/>
            <person name="Chertkov O."/>
            <person name="Davenport K."/>
            <person name="Tapia R."/>
            <person name="Han C."/>
            <person name="Goodwin L."/>
            <person name="Pitluck S."/>
            <person name="Liolios K."/>
            <person name="Mavromatis K."/>
            <person name="Ivanova N."/>
            <person name="Mikhailova N."/>
            <person name="Pati A."/>
            <person name="Chen A."/>
            <person name="Palaniappan K."/>
            <person name="Land M."/>
            <person name="Hauser L."/>
            <person name="Chang Y.J."/>
            <person name="Jeffries C.D."/>
            <person name="Detter J.C."/>
            <person name="Brambilla E."/>
            <person name="Kannan K.P."/>
            <person name="Djao O.D."/>
            <person name="Rohde M."/>
            <person name="Pukall R."/>
            <person name="Spring S."/>
            <person name="Goker M."/>
            <person name="Sikorski J."/>
            <person name="Woyke T."/>
            <person name="Bristow J."/>
            <person name="Eisen J.A."/>
            <person name="Markowitz V."/>
            <person name="Hugenholtz P."/>
            <person name="Kyrpides N.C."/>
            <person name="Klenk H.P."/>
        </authorList>
    </citation>
    <scope>NUCLEOTIDE SEQUENCE [LARGE SCALE GENOMIC DNA]</scope>
    <source>
        <strain evidence="14">ATCC 33891 / DSM 2032 / 1pr3</strain>
    </source>
</reference>
<evidence type="ECO:0000313" key="14">
    <source>
        <dbReference type="Proteomes" id="UP000006365"/>
    </source>
</evidence>
<dbReference type="Pfam" id="PF13538">
    <property type="entry name" value="UvrD_C_2"/>
    <property type="match status" value="1"/>
</dbReference>
<name>A0A7U3YNY8_DESPD</name>
<keyword evidence="10" id="KW-0413">Isomerase</keyword>
<organism evidence="13 14">
    <name type="scientific">Desulfobulbus propionicus (strain ATCC 33891 / DSM 2032 / VKM B-1956 / 1pr3)</name>
    <dbReference type="NCBI Taxonomy" id="577650"/>
    <lineage>
        <taxon>Bacteria</taxon>
        <taxon>Pseudomonadati</taxon>
        <taxon>Thermodesulfobacteriota</taxon>
        <taxon>Desulfobulbia</taxon>
        <taxon>Desulfobulbales</taxon>
        <taxon>Desulfobulbaceae</taxon>
        <taxon>Desulfobulbus</taxon>
    </lineage>
</organism>
<keyword evidence="6" id="KW-0269">Exonuclease</keyword>
<dbReference type="InterPro" id="IPR041851">
    <property type="entry name" value="RecD_N_sf"/>
</dbReference>
<dbReference type="GO" id="GO:0005524">
    <property type="term" value="F:ATP binding"/>
    <property type="evidence" value="ECO:0007669"/>
    <property type="project" value="UniProtKB-KW"/>
</dbReference>
<dbReference type="GO" id="GO:0003677">
    <property type="term" value="F:DNA binding"/>
    <property type="evidence" value="ECO:0007669"/>
    <property type="project" value="UniProtKB-KW"/>
</dbReference>
<dbReference type="GO" id="GO:0009338">
    <property type="term" value="C:exodeoxyribonuclease V complex"/>
    <property type="evidence" value="ECO:0007669"/>
    <property type="project" value="InterPro"/>
</dbReference>
<dbReference type="GO" id="GO:0006310">
    <property type="term" value="P:DNA recombination"/>
    <property type="evidence" value="ECO:0007669"/>
    <property type="project" value="InterPro"/>
</dbReference>
<keyword evidence="8" id="KW-0238">DNA-binding</keyword>
<evidence type="ECO:0000256" key="6">
    <source>
        <dbReference type="ARBA" id="ARBA00022839"/>
    </source>
</evidence>
<keyword evidence="9" id="KW-0234">DNA repair</keyword>
<feature type="domain" description="UvrD-like helicase C-terminal" evidence="11">
    <location>
        <begin position="530"/>
        <end position="573"/>
    </location>
</feature>
<dbReference type="PANTHER" id="PTHR43788">
    <property type="entry name" value="DNA2/NAM7 HELICASE FAMILY MEMBER"/>
    <property type="match status" value="1"/>
</dbReference>
<evidence type="ECO:0000256" key="9">
    <source>
        <dbReference type="ARBA" id="ARBA00023204"/>
    </source>
</evidence>
<dbReference type="CDD" id="cd17933">
    <property type="entry name" value="DEXSc_RecD-like"/>
    <property type="match status" value="1"/>
</dbReference>
<dbReference type="InterPro" id="IPR050534">
    <property type="entry name" value="Coronavir_polyprotein_1ab"/>
</dbReference>
<proteinExistence type="inferred from homology"/>
<dbReference type="Gene3D" id="3.40.50.300">
    <property type="entry name" value="P-loop containing nucleotide triphosphate hydrolases"/>
    <property type="match status" value="3"/>
</dbReference>
<evidence type="ECO:0000256" key="8">
    <source>
        <dbReference type="ARBA" id="ARBA00023125"/>
    </source>
</evidence>
<dbReference type="NCBIfam" id="TIGR01447">
    <property type="entry name" value="recD"/>
    <property type="match status" value="1"/>
</dbReference>
<evidence type="ECO:0000256" key="2">
    <source>
        <dbReference type="ARBA" id="ARBA00022741"/>
    </source>
</evidence>
<keyword evidence="2" id="KW-0547">Nucleotide-binding</keyword>
<keyword evidence="7" id="KW-0067">ATP-binding</keyword>
<evidence type="ECO:0000259" key="12">
    <source>
        <dbReference type="Pfam" id="PF21185"/>
    </source>
</evidence>
<protein>
    <submittedName>
        <fullName evidence="13">Exodeoxyribonuclease V, alpha subunit</fullName>
        <ecNumber evidence="13">3.1.11.5</ecNumber>
    </submittedName>
</protein>
<evidence type="ECO:0000256" key="10">
    <source>
        <dbReference type="ARBA" id="ARBA00023235"/>
    </source>
</evidence>
<dbReference type="Pfam" id="PF13245">
    <property type="entry name" value="AAA_19"/>
    <property type="match status" value="1"/>
</dbReference>
<sequence length="620" mass="66995">MNPAHLLDFLLAGHWLRPIDVQAAQLLERIDQGCCPQLLLAAAFASWATGQGHTCLPLSVLPELLAAAGVDNAAYRDSGQLRVQLLRSTVVGAPGDLRPLILDADNHLFLHRLYRDETVIARALSRRAAGIEAVDQRAALPLVEALFPESKGAVEVDWQRAAAVLALHKRLVIISGGPGTGKTYTVARMLALLIALTPTKPRIALAAPTGKAALRLRESIRRAKDALPPLLATPIPEQAQTLHRLLGVHHDRPGFRHHGANPLHLDLLILDEASMIDVPLMAALLAALPAACRVILLGDRDQLASVEAGNLFGDLCGEGAAGWSARLIRHMRGLLGPRQMPASVPLASSLGDCLVLLHTSRRFHEGSGIGTLARAVNSGAPEAVAAILDAAPPDLHIEETHGAAQTPWLRDQIAQCFLPLFAADTPLNALRALGQRRILCALREGPGGVEGINRLAETIFRRLGRIATMERFYRGMPILIQRNDYGLGLFNGDTGILWPDDQGRLQAWFAEENGEVRPVSLARLPSWQVSYAITVHKAQGSEFDEVLLLLPQEDAPVLSRELLYTGITRARRRFSLFGPRALLLRAVRRRLVRYSGLAGIVARIGGHPPGEEATRAGAGD</sequence>
<evidence type="ECO:0000256" key="4">
    <source>
        <dbReference type="ARBA" id="ARBA00022801"/>
    </source>
</evidence>
<dbReference type="GO" id="GO:0006302">
    <property type="term" value="P:double-strand break repair"/>
    <property type="evidence" value="ECO:0007669"/>
    <property type="project" value="InterPro"/>
</dbReference>
<keyword evidence="3" id="KW-0227">DNA damage</keyword>
<evidence type="ECO:0000256" key="3">
    <source>
        <dbReference type="ARBA" id="ARBA00022763"/>
    </source>
</evidence>
<evidence type="ECO:0000256" key="7">
    <source>
        <dbReference type="ARBA" id="ARBA00022840"/>
    </source>
</evidence>
<dbReference type="InterPro" id="IPR049550">
    <property type="entry name" value="RecD_N"/>
</dbReference>
<evidence type="ECO:0000259" key="11">
    <source>
        <dbReference type="Pfam" id="PF13538"/>
    </source>
</evidence>
<evidence type="ECO:0000256" key="5">
    <source>
        <dbReference type="ARBA" id="ARBA00022806"/>
    </source>
</evidence>
<keyword evidence="1" id="KW-0540">Nuclease</keyword>
<dbReference type="InterPro" id="IPR027417">
    <property type="entry name" value="P-loop_NTPase"/>
</dbReference>
<dbReference type="RefSeq" id="WP_015725401.1">
    <property type="nucleotide sequence ID" value="NC_014972.1"/>
</dbReference>
<evidence type="ECO:0000313" key="13">
    <source>
        <dbReference type="EMBL" id="ADW18875.1"/>
    </source>
</evidence>
<keyword evidence="5" id="KW-0347">Helicase</keyword>
<dbReference type="EC" id="3.1.11.5" evidence="13"/>
<feature type="domain" description="RecBCD enzyme subunit RecD N-terminal" evidence="12">
    <location>
        <begin position="14"/>
        <end position="105"/>
    </location>
</feature>
<dbReference type="PANTHER" id="PTHR43788:SF6">
    <property type="entry name" value="DNA HELICASE B"/>
    <property type="match status" value="1"/>
</dbReference>
<dbReference type="KEGG" id="dpr:Despr_2740"/>
<dbReference type="EMBL" id="CP002364">
    <property type="protein sequence ID" value="ADW18875.1"/>
    <property type="molecule type" value="Genomic_DNA"/>
</dbReference>
<dbReference type="InterPro" id="IPR006344">
    <property type="entry name" value="RecD"/>
</dbReference>
<dbReference type="CDD" id="cd18809">
    <property type="entry name" value="SF1_C_RecD"/>
    <property type="match status" value="1"/>
</dbReference>
<gene>
    <name evidence="13" type="ordered locus">Despr_2740</name>
</gene>
<keyword evidence="14" id="KW-1185">Reference proteome</keyword>
<dbReference type="Gene3D" id="1.10.10.1020">
    <property type="entry name" value="RecBCD complex, subunit RecD, N-terminal domain"/>
    <property type="match status" value="1"/>
</dbReference>
<dbReference type="GO" id="GO:0008854">
    <property type="term" value="F:exodeoxyribonuclease V activity"/>
    <property type="evidence" value="ECO:0007669"/>
    <property type="project" value="UniProtKB-EC"/>
</dbReference>
<evidence type="ECO:0000256" key="1">
    <source>
        <dbReference type="ARBA" id="ARBA00022722"/>
    </source>
</evidence>
<dbReference type="Proteomes" id="UP000006365">
    <property type="component" value="Chromosome"/>
</dbReference>
<dbReference type="Pfam" id="PF21185">
    <property type="entry name" value="RecD_N"/>
    <property type="match status" value="1"/>
</dbReference>
<dbReference type="HAMAP" id="MF_01487">
    <property type="entry name" value="RecD"/>
    <property type="match status" value="1"/>
</dbReference>
<keyword evidence="4 13" id="KW-0378">Hydrolase</keyword>
<dbReference type="InterPro" id="IPR027785">
    <property type="entry name" value="UvrD-like_helicase_C"/>
</dbReference>
<dbReference type="SUPFAM" id="SSF52540">
    <property type="entry name" value="P-loop containing nucleoside triphosphate hydrolases"/>
    <property type="match status" value="2"/>
</dbReference>
<dbReference type="GO" id="GO:0017116">
    <property type="term" value="F:single-stranded DNA helicase activity"/>
    <property type="evidence" value="ECO:0007669"/>
    <property type="project" value="TreeGrafter"/>
</dbReference>